<protein>
    <submittedName>
        <fullName evidence="2">Uncharacterized protein</fullName>
    </submittedName>
</protein>
<evidence type="ECO:0000256" key="1">
    <source>
        <dbReference type="SAM" id="Phobius"/>
    </source>
</evidence>
<sequence>MTLKDKLAVYEQVDKLKSKLKSLMFALSAGYVLHIALKWCLSLVNAQEMQLNTFELAILWIICS</sequence>
<evidence type="ECO:0000313" key="2">
    <source>
        <dbReference type="EMBL" id="CAB4163115.1"/>
    </source>
</evidence>
<feature type="transmembrane region" description="Helical" evidence="1">
    <location>
        <begin position="20"/>
        <end position="41"/>
    </location>
</feature>
<organism evidence="2">
    <name type="scientific">uncultured Caudovirales phage</name>
    <dbReference type="NCBI Taxonomy" id="2100421"/>
    <lineage>
        <taxon>Viruses</taxon>
        <taxon>Duplodnaviria</taxon>
        <taxon>Heunggongvirae</taxon>
        <taxon>Uroviricota</taxon>
        <taxon>Caudoviricetes</taxon>
        <taxon>Peduoviridae</taxon>
        <taxon>Maltschvirus</taxon>
        <taxon>Maltschvirus maltsch</taxon>
    </lineage>
</organism>
<keyword evidence="1" id="KW-1133">Transmembrane helix</keyword>
<keyword evidence="1" id="KW-0472">Membrane</keyword>
<proteinExistence type="predicted"/>
<name>A0A6J5P1K8_9CAUD</name>
<dbReference type="EMBL" id="LR796748">
    <property type="protein sequence ID" value="CAB4163115.1"/>
    <property type="molecule type" value="Genomic_DNA"/>
</dbReference>
<gene>
    <name evidence="2" type="ORF">UFOVP811_2</name>
</gene>
<accession>A0A6J5P1K8</accession>
<reference evidence="2" key="1">
    <citation type="submission" date="2020-04" db="EMBL/GenBank/DDBJ databases">
        <authorList>
            <person name="Chiriac C."/>
            <person name="Salcher M."/>
            <person name="Ghai R."/>
            <person name="Kavagutti S V."/>
        </authorList>
    </citation>
    <scope>NUCLEOTIDE SEQUENCE</scope>
</reference>
<keyword evidence="1" id="KW-0812">Transmembrane</keyword>